<dbReference type="InParanoid" id="K0KSZ8"/>
<sequence>MKFSTILTQGLLLSGIIASPIASNTPDATPDLAEGSYADNSTDVLAGNKYYYKLCFDTEASGFCFGNDLNTCIRHYYAGGPKFSYDNAVAYCSFWCSKVKNINDCRTNKKKFNYHPEFACKDQKYCK</sequence>
<dbReference type="EMBL" id="CAIF01000130">
    <property type="protein sequence ID" value="CCH44504.1"/>
    <property type="molecule type" value="Genomic_DNA"/>
</dbReference>
<protein>
    <submittedName>
        <fullName evidence="2">Secreted protein</fullName>
    </submittedName>
</protein>
<reference evidence="2 3" key="1">
    <citation type="journal article" date="2012" name="Eukaryot. Cell">
        <title>Draft genome sequence of Wickerhamomyces ciferrii NRRL Y-1031 F-60-10.</title>
        <authorList>
            <person name="Schneider J."/>
            <person name="Andrea H."/>
            <person name="Blom J."/>
            <person name="Jaenicke S."/>
            <person name="Ruckert C."/>
            <person name="Schorsch C."/>
            <person name="Szczepanowski R."/>
            <person name="Farwick M."/>
            <person name="Goesmann A."/>
            <person name="Puhler A."/>
            <person name="Schaffer S."/>
            <person name="Tauch A."/>
            <person name="Kohler T."/>
            <person name="Brinkrolf K."/>
        </authorList>
    </citation>
    <scope>NUCLEOTIDE SEQUENCE [LARGE SCALE GENOMIC DNA]</scope>
    <source>
        <strain evidence="3">ATCC 14091 / BCRC 22168 / CBS 111 / JCM 3599 / NBRC 0793 / NRRL Y-1031 F-60-10</strain>
    </source>
</reference>
<organism evidence="2 3">
    <name type="scientific">Wickerhamomyces ciferrii (strain ATCC 14091 / BCRC 22168 / CBS 111 / JCM 3599 / NBRC 0793 / NRRL Y-1031 F-60-10)</name>
    <name type="common">Yeast</name>
    <name type="synonym">Pichia ciferrii</name>
    <dbReference type="NCBI Taxonomy" id="1206466"/>
    <lineage>
        <taxon>Eukaryota</taxon>
        <taxon>Fungi</taxon>
        <taxon>Dikarya</taxon>
        <taxon>Ascomycota</taxon>
        <taxon>Saccharomycotina</taxon>
        <taxon>Saccharomycetes</taxon>
        <taxon>Phaffomycetales</taxon>
        <taxon>Wickerhamomycetaceae</taxon>
        <taxon>Wickerhamomyces</taxon>
    </lineage>
</organism>
<keyword evidence="1" id="KW-0732">Signal</keyword>
<dbReference type="AlphaFoldDB" id="K0KSZ8"/>
<dbReference type="Proteomes" id="UP000009328">
    <property type="component" value="Unassembled WGS sequence"/>
</dbReference>
<accession>K0KSZ8</accession>
<feature type="chain" id="PRO_5003836472" evidence="1">
    <location>
        <begin position="19"/>
        <end position="127"/>
    </location>
</feature>
<evidence type="ECO:0000313" key="3">
    <source>
        <dbReference type="Proteomes" id="UP000009328"/>
    </source>
</evidence>
<proteinExistence type="predicted"/>
<evidence type="ECO:0000313" key="2">
    <source>
        <dbReference type="EMBL" id="CCH44504.1"/>
    </source>
</evidence>
<keyword evidence="3" id="KW-1185">Reference proteome</keyword>
<feature type="signal peptide" evidence="1">
    <location>
        <begin position="1"/>
        <end position="18"/>
    </location>
</feature>
<gene>
    <name evidence="2" type="ORF">BN7_4068</name>
</gene>
<dbReference type="HOGENOM" id="CLU_127832_0_0_1"/>
<comment type="caution">
    <text evidence="2">The sequence shown here is derived from an EMBL/GenBank/DDBJ whole genome shotgun (WGS) entry which is preliminary data.</text>
</comment>
<evidence type="ECO:0000256" key="1">
    <source>
        <dbReference type="SAM" id="SignalP"/>
    </source>
</evidence>
<name>K0KSZ8_WICCF</name>